<feature type="coiled-coil region" evidence="1">
    <location>
        <begin position="280"/>
        <end position="322"/>
    </location>
</feature>
<evidence type="ECO:0000256" key="2">
    <source>
        <dbReference type="SAM" id="SignalP"/>
    </source>
</evidence>
<proteinExistence type="predicted"/>
<dbReference type="RefSeq" id="WP_184031612.1">
    <property type="nucleotide sequence ID" value="NZ_JACHFN010000018.1"/>
</dbReference>
<evidence type="ECO:0000256" key="1">
    <source>
        <dbReference type="SAM" id="Coils"/>
    </source>
</evidence>
<feature type="chain" id="PRO_5030844575" evidence="2">
    <location>
        <begin position="20"/>
        <end position="334"/>
    </location>
</feature>
<sequence>MRRTLALTALLLGSAQADAWDDIGTFMQSACSTTQQVGGNDFDWLCSISSSYGFLVDNIVNGDWEAFAREVMGQYGSQLVGYFAGELGSGNLNKITADIDEALRGTYAETRSALLGAMTRTLRAQTRGQKDDNEGLPVTTAGGLADYSANAHPILRVAQDAGRYQRTADMFAGLMQAAKAKKINEESQRAVESALQPAITNAAGVVGVPGVRPGFADAQTAKAKTALSTREVNELSLGSFNEFFKAYMTTSVAELQLLTEIAKQGALTNTQLLQGYQTGMNDLVSSNNDLKTELEEVAAEHLNEAESLMRRIDLQLESTQALLRFDGTGTGGTP</sequence>
<name>A0A7W8LRU5_9DEIO</name>
<reference evidence="3 4" key="1">
    <citation type="submission" date="2020-08" db="EMBL/GenBank/DDBJ databases">
        <title>Genomic Encyclopedia of Type Strains, Phase IV (KMG-IV): sequencing the most valuable type-strain genomes for metagenomic binning, comparative biology and taxonomic classification.</title>
        <authorList>
            <person name="Goeker M."/>
        </authorList>
    </citation>
    <scope>NUCLEOTIDE SEQUENCE [LARGE SCALE GENOMIC DNA]</scope>
    <source>
        <strain evidence="3 4">DSM 101791</strain>
    </source>
</reference>
<evidence type="ECO:0000313" key="4">
    <source>
        <dbReference type="Proteomes" id="UP000525389"/>
    </source>
</evidence>
<protein>
    <submittedName>
        <fullName evidence="3">Uncharacterized protein</fullName>
    </submittedName>
</protein>
<accession>A0A7W8LRU5</accession>
<comment type="caution">
    <text evidence="3">The sequence shown here is derived from an EMBL/GenBank/DDBJ whole genome shotgun (WGS) entry which is preliminary data.</text>
</comment>
<dbReference type="EMBL" id="JACHFN010000018">
    <property type="protein sequence ID" value="MBB5235987.1"/>
    <property type="molecule type" value="Genomic_DNA"/>
</dbReference>
<organism evidence="3 4">
    <name type="scientific">Deinococcus budaensis</name>
    <dbReference type="NCBI Taxonomy" id="1665626"/>
    <lineage>
        <taxon>Bacteria</taxon>
        <taxon>Thermotogati</taxon>
        <taxon>Deinococcota</taxon>
        <taxon>Deinococci</taxon>
        <taxon>Deinococcales</taxon>
        <taxon>Deinococcaceae</taxon>
        <taxon>Deinococcus</taxon>
    </lineage>
</organism>
<feature type="signal peptide" evidence="2">
    <location>
        <begin position="1"/>
        <end position="19"/>
    </location>
</feature>
<gene>
    <name evidence="3" type="ORF">HNQ09_003451</name>
</gene>
<keyword evidence="4" id="KW-1185">Reference proteome</keyword>
<evidence type="ECO:0000313" key="3">
    <source>
        <dbReference type="EMBL" id="MBB5235987.1"/>
    </source>
</evidence>
<keyword evidence="1" id="KW-0175">Coiled coil</keyword>
<dbReference type="AlphaFoldDB" id="A0A7W8LRU5"/>
<dbReference type="Proteomes" id="UP000525389">
    <property type="component" value="Unassembled WGS sequence"/>
</dbReference>
<keyword evidence="2" id="KW-0732">Signal</keyword>